<keyword evidence="2" id="KW-1185">Reference proteome</keyword>
<dbReference type="RefSeq" id="WP_101356614.1">
    <property type="nucleotide sequence ID" value="NZ_PIQO01000034.1"/>
</dbReference>
<dbReference type="Proteomes" id="UP000233440">
    <property type="component" value="Unassembled WGS sequence"/>
</dbReference>
<accession>A0A2N3LD91</accession>
<comment type="caution">
    <text evidence="1">The sequence shown here is derived from an EMBL/GenBank/DDBJ whole genome shotgun (WGS) entry which is preliminary data.</text>
</comment>
<evidence type="ECO:0000313" key="1">
    <source>
        <dbReference type="EMBL" id="PKR82622.1"/>
    </source>
</evidence>
<organism evidence="1 2">
    <name type="scientific">Heyndrickxia camelliae</name>
    <dbReference type="NCBI Taxonomy" id="1707093"/>
    <lineage>
        <taxon>Bacteria</taxon>
        <taxon>Bacillati</taxon>
        <taxon>Bacillota</taxon>
        <taxon>Bacilli</taxon>
        <taxon>Bacillales</taxon>
        <taxon>Bacillaceae</taxon>
        <taxon>Heyndrickxia</taxon>
    </lineage>
</organism>
<sequence>MEIIKIDEQEIVNAICVFTANKRGITPEAVYVELLFDDVEGYSAEVEVNGQTEIISEARMVEALRNWIDLEYNKDPFSVGVRLDLHEGEGIVAYIS</sequence>
<proteinExistence type="predicted"/>
<reference evidence="1 2" key="1">
    <citation type="submission" date="2017-11" db="EMBL/GenBank/DDBJ databases">
        <title>Bacillus camelliae sp. nov., isolated from pu'er tea.</title>
        <authorList>
            <person name="Niu L."/>
        </authorList>
    </citation>
    <scope>NUCLEOTIDE SEQUENCE [LARGE SCALE GENOMIC DNA]</scope>
    <source>
        <strain evidence="1 2">7578-1</strain>
    </source>
</reference>
<dbReference type="AlphaFoldDB" id="A0A2N3LD91"/>
<protein>
    <submittedName>
        <fullName evidence="1">DUF2653 domain-containing protein</fullName>
    </submittedName>
</protein>
<name>A0A2N3LD91_9BACI</name>
<dbReference type="InterPro" id="IPR020516">
    <property type="entry name" value="Uncharacterised_YxcD"/>
</dbReference>
<evidence type="ECO:0000313" key="2">
    <source>
        <dbReference type="Proteomes" id="UP000233440"/>
    </source>
</evidence>
<dbReference type="Pfam" id="PF10850">
    <property type="entry name" value="DUF2653"/>
    <property type="match status" value="1"/>
</dbReference>
<dbReference type="OrthoDB" id="2360753at2"/>
<gene>
    <name evidence="1" type="ORF">CWO92_23430</name>
</gene>
<dbReference type="EMBL" id="PIQO01000034">
    <property type="protein sequence ID" value="PKR82622.1"/>
    <property type="molecule type" value="Genomic_DNA"/>
</dbReference>